<dbReference type="EMBL" id="FMXE01000054">
    <property type="protein sequence ID" value="SDA96756.1"/>
    <property type="molecule type" value="Genomic_DNA"/>
</dbReference>
<evidence type="ECO:0000313" key="2">
    <source>
        <dbReference type="Proteomes" id="UP000198756"/>
    </source>
</evidence>
<keyword evidence="2" id="KW-1185">Reference proteome</keyword>
<dbReference type="AlphaFoldDB" id="A0A1G5ZQK2"/>
<dbReference type="Proteomes" id="UP000198756">
    <property type="component" value="Unassembled WGS sequence"/>
</dbReference>
<evidence type="ECO:0000313" key="1">
    <source>
        <dbReference type="EMBL" id="SDA96756.1"/>
    </source>
</evidence>
<dbReference type="STRING" id="279824.SAMN03080617_04280"/>
<organism evidence="1 2">
    <name type="scientific">Algoriphagus alkaliphilus</name>
    <dbReference type="NCBI Taxonomy" id="279824"/>
    <lineage>
        <taxon>Bacteria</taxon>
        <taxon>Pseudomonadati</taxon>
        <taxon>Bacteroidota</taxon>
        <taxon>Cytophagia</taxon>
        <taxon>Cytophagales</taxon>
        <taxon>Cyclobacteriaceae</taxon>
        <taxon>Algoriphagus</taxon>
    </lineage>
</organism>
<protein>
    <submittedName>
        <fullName evidence="1">Uncharacterized protein</fullName>
    </submittedName>
</protein>
<sequence length="306" mass="34750">MNYDVKLINNSEGKGRIELDRMGFLAKHIKGIAQKTLLLQLFGYSKVKMPRNLHRYLDIFLTQTQEGDGDTILTLDAESFKNIPIQLNLFTEKEALKDLTPMALVIKSFTAALSDDADKNMIDEPLLDELLQFKNFFNSDLEKILLSNRKTIPEIEFSKKEIEKVKSLYKSIPLPKKQVVAGVIDEMKYSKEQVILTTSDSKKVIVIVAKDLLSQLKEFFGRDISITGMAHYKPGGNLSYIQLESFGEPGKAGHFLSRRPDQLTTNQQIAIQLSQGKKKNPLDDIFGKWPGNESDEEFEQMMKALD</sequence>
<reference evidence="2" key="1">
    <citation type="submission" date="2016-10" db="EMBL/GenBank/DDBJ databases">
        <authorList>
            <person name="Varghese N."/>
            <person name="Submissions S."/>
        </authorList>
    </citation>
    <scope>NUCLEOTIDE SEQUENCE [LARGE SCALE GENOMIC DNA]</scope>
    <source>
        <strain evidence="2">DSM 22703</strain>
    </source>
</reference>
<name>A0A1G5ZQK2_9BACT</name>
<gene>
    <name evidence="1" type="ORF">SAMN03080617_04280</name>
</gene>
<accession>A0A1G5ZQK2</accession>
<proteinExistence type="predicted"/>